<comment type="caution">
    <text evidence="2">The sequence shown here is derived from an EMBL/GenBank/DDBJ whole genome shotgun (WGS) entry which is preliminary data.</text>
</comment>
<dbReference type="EMBL" id="QKTW01000003">
    <property type="protein sequence ID" value="PZF74659.1"/>
    <property type="molecule type" value="Genomic_DNA"/>
</dbReference>
<reference evidence="2 3" key="1">
    <citation type="submission" date="2018-06" db="EMBL/GenBank/DDBJ databases">
        <title>Mucibacter soli gen. nov., sp. nov., a new member of the family Chitinophagaceae producing mucin.</title>
        <authorList>
            <person name="Kim M.-K."/>
            <person name="Park S."/>
            <person name="Kim T.-S."/>
            <person name="Joung Y."/>
            <person name="Han J.-H."/>
            <person name="Kim S.B."/>
        </authorList>
    </citation>
    <scope>NUCLEOTIDE SEQUENCE [LARGE SCALE GENOMIC DNA]</scope>
    <source>
        <strain evidence="2 3">R1-15</strain>
    </source>
</reference>
<dbReference type="AlphaFoldDB" id="A0A2W2BEH5"/>
<accession>A0A2W2BEH5</accession>
<name>A0A2W2BEH5_9BACT</name>
<dbReference type="PROSITE" id="PS51257">
    <property type="entry name" value="PROKAR_LIPOPROTEIN"/>
    <property type="match status" value="1"/>
</dbReference>
<feature type="signal peptide" evidence="1">
    <location>
        <begin position="1"/>
        <end position="24"/>
    </location>
</feature>
<keyword evidence="1" id="KW-0732">Signal</keyword>
<dbReference type="RefSeq" id="WP_110997498.1">
    <property type="nucleotide sequence ID" value="NZ_QKTW01000003.1"/>
</dbReference>
<protein>
    <recommendedName>
        <fullName evidence="4">Lipoprotein</fullName>
    </recommendedName>
</protein>
<proteinExistence type="predicted"/>
<evidence type="ECO:0000313" key="3">
    <source>
        <dbReference type="Proteomes" id="UP000248745"/>
    </source>
</evidence>
<feature type="chain" id="PRO_5016181384" description="Lipoprotein" evidence="1">
    <location>
        <begin position="25"/>
        <end position="103"/>
    </location>
</feature>
<evidence type="ECO:0000313" key="2">
    <source>
        <dbReference type="EMBL" id="PZF74659.1"/>
    </source>
</evidence>
<evidence type="ECO:0008006" key="4">
    <source>
        <dbReference type="Google" id="ProtNLM"/>
    </source>
</evidence>
<dbReference type="OrthoDB" id="1453440at2"/>
<organism evidence="2 3">
    <name type="scientific">Taibaiella soli</name>
    <dbReference type="NCBI Taxonomy" id="1649169"/>
    <lineage>
        <taxon>Bacteria</taxon>
        <taxon>Pseudomonadati</taxon>
        <taxon>Bacteroidota</taxon>
        <taxon>Chitinophagia</taxon>
        <taxon>Chitinophagales</taxon>
        <taxon>Chitinophagaceae</taxon>
        <taxon>Taibaiella</taxon>
    </lineage>
</organism>
<dbReference type="Proteomes" id="UP000248745">
    <property type="component" value="Unassembled WGS sequence"/>
</dbReference>
<evidence type="ECO:0000256" key="1">
    <source>
        <dbReference type="SAM" id="SignalP"/>
    </source>
</evidence>
<gene>
    <name evidence="2" type="ORF">DN068_02035</name>
</gene>
<keyword evidence="3" id="KW-1185">Reference proteome</keyword>
<sequence length="103" mass="11216">MNKRKPLAGVIAFSVIISCFTSCMTTKTNVGNYREAAGTNYTYSKGKQFWLFWGVLPVGRTNVNTPKDGNCQVVTRFNVGDVLITGVTAGIVSSYTIKVNAKK</sequence>